<evidence type="ECO:0000313" key="2">
    <source>
        <dbReference type="EMBL" id="NEW31658.1"/>
    </source>
</evidence>
<evidence type="ECO:0000313" key="3">
    <source>
        <dbReference type="Proteomes" id="UP000471166"/>
    </source>
</evidence>
<sequence length="160" mass="17432">MEPDAAPQRVWIDRQTPTAYRALVHLATEVRAAGADAGLDRRLLELINVRISQINGCASCLDLHHRAALAAGATAQELAMLPSWRRGNFFGPAERAALGLAECTATLADEATIDREYAGARRQFSEDQLAVIVWAATTISAFNRVSILSKHPVRERRDGA</sequence>
<evidence type="ECO:0000259" key="1">
    <source>
        <dbReference type="Pfam" id="PF02627"/>
    </source>
</evidence>
<dbReference type="RefSeq" id="WP_048833674.1">
    <property type="nucleotide sequence ID" value="NZ_AP026979.1"/>
</dbReference>
<dbReference type="InterPro" id="IPR003779">
    <property type="entry name" value="CMD-like"/>
</dbReference>
<protein>
    <submittedName>
        <fullName evidence="2">Carboxymuconolactone decarboxylase family protein</fullName>
    </submittedName>
</protein>
<dbReference type="AlphaFoldDB" id="A0A6P1CGX1"/>
<dbReference type="EMBL" id="JAAGVB010000004">
    <property type="protein sequence ID" value="NEW31658.1"/>
    <property type="molecule type" value="Genomic_DNA"/>
</dbReference>
<reference evidence="2 3" key="1">
    <citation type="submission" date="2020-01" db="EMBL/GenBank/DDBJ databases">
        <title>Genetics and antimicrobial susceptibilities of Nocardia species isolated from the soil; a comparison with species isolated from humans.</title>
        <authorList>
            <person name="Carrasco G."/>
            <person name="Monzon S."/>
            <person name="Sansegundo M."/>
            <person name="Garcia E."/>
            <person name="Garrido N."/>
            <person name="Medina M.J."/>
            <person name="Villalon P."/>
            <person name="Ramirez-Arocha A.C."/>
            <person name="Jimenez P."/>
            <person name="Cuesta I."/>
            <person name="Valdezate S."/>
        </authorList>
    </citation>
    <scope>NUCLEOTIDE SEQUENCE [LARGE SCALE GENOMIC DNA]</scope>
    <source>
        <strain evidence="2 3">CNM20110626</strain>
    </source>
</reference>
<dbReference type="Proteomes" id="UP000471166">
    <property type="component" value="Unassembled WGS sequence"/>
</dbReference>
<dbReference type="InterPro" id="IPR029032">
    <property type="entry name" value="AhpD-like"/>
</dbReference>
<comment type="caution">
    <text evidence="2">The sequence shown here is derived from an EMBL/GenBank/DDBJ whole genome shotgun (WGS) entry which is preliminary data.</text>
</comment>
<gene>
    <name evidence="2" type="ORF">GV791_03640</name>
</gene>
<dbReference type="InterPro" id="IPR004675">
    <property type="entry name" value="AhpD_core"/>
</dbReference>
<proteinExistence type="predicted"/>
<feature type="domain" description="Carboxymuconolactone decarboxylase-like" evidence="1">
    <location>
        <begin position="17"/>
        <end position="102"/>
    </location>
</feature>
<accession>A0A6P1CGX1</accession>
<dbReference type="PANTHER" id="PTHR35446:SF2">
    <property type="entry name" value="CARBOXYMUCONOLACTONE DECARBOXYLASE-LIKE DOMAIN-CONTAINING PROTEIN"/>
    <property type="match status" value="1"/>
</dbReference>
<dbReference type="NCBIfam" id="TIGR00778">
    <property type="entry name" value="ahpD_dom"/>
    <property type="match status" value="1"/>
</dbReference>
<dbReference type="Pfam" id="PF02627">
    <property type="entry name" value="CMD"/>
    <property type="match status" value="1"/>
</dbReference>
<name>A0A6P1CGX1_9NOCA</name>
<dbReference type="SUPFAM" id="SSF69118">
    <property type="entry name" value="AhpD-like"/>
    <property type="match status" value="1"/>
</dbReference>
<dbReference type="PANTHER" id="PTHR35446">
    <property type="entry name" value="SI:CH211-175M2.5"/>
    <property type="match status" value="1"/>
</dbReference>
<organism evidence="2 3">
    <name type="scientific">Nocardia cyriacigeorgica</name>
    <dbReference type="NCBI Taxonomy" id="135487"/>
    <lineage>
        <taxon>Bacteria</taxon>
        <taxon>Bacillati</taxon>
        <taxon>Actinomycetota</taxon>
        <taxon>Actinomycetes</taxon>
        <taxon>Mycobacteriales</taxon>
        <taxon>Nocardiaceae</taxon>
        <taxon>Nocardia</taxon>
    </lineage>
</organism>
<dbReference type="GO" id="GO:0051920">
    <property type="term" value="F:peroxiredoxin activity"/>
    <property type="evidence" value="ECO:0007669"/>
    <property type="project" value="InterPro"/>
</dbReference>
<dbReference type="OMA" id="TMNAFNR"/>
<dbReference type="Gene3D" id="1.20.1290.10">
    <property type="entry name" value="AhpD-like"/>
    <property type="match status" value="1"/>
</dbReference>